<dbReference type="PROSITE" id="PS00194">
    <property type="entry name" value="THIOREDOXIN_1"/>
    <property type="match status" value="1"/>
</dbReference>
<dbReference type="InterPro" id="IPR005746">
    <property type="entry name" value="Thioredoxin"/>
</dbReference>
<evidence type="ECO:0000259" key="10">
    <source>
        <dbReference type="PROSITE" id="PS51352"/>
    </source>
</evidence>
<protein>
    <recommendedName>
        <fullName evidence="6 7">Thioredoxin</fullName>
    </recommendedName>
</protein>
<dbReference type="InterPro" id="IPR017937">
    <property type="entry name" value="Thioredoxin_CS"/>
</dbReference>
<dbReference type="Pfam" id="PF00085">
    <property type="entry name" value="Thioredoxin"/>
    <property type="match status" value="1"/>
</dbReference>
<evidence type="ECO:0000256" key="6">
    <source>
        <dbReference type="NCBIfam" id="TIGR01068"/>
    </source>
</evidence>
<gene>
    <name evidence="11" type="ORF">EDD55_10749</name>
</gene>
<evidence type="ECO:0000313" key="11">
    <source>
        <dbReference type="EMBL" id="TCS61640.1"/>
    </source>
</evidence>
<dbReference type="CDD" id="cd02947">
    <property type="entry name" value="TRX_family"/>
    <property type="match status" value="1"/>
</dbReference>
<dbReference type="Proteomes" id="UP000295304">
    <property type="component" value="Unassembled WGS sequence"/>
</dbReference>
<evidence type="ECO:0000256" key="5">
    <source>
        <dbReference type="ARBA" id="ARBA00023284"/>
    </source>
</evidence>
<dbReference type="AlphaFoldDB" id="A0A4R3JAH5"/>
<dbReference type="PIRSF" id="PIRSF000077">
    <property type="entry name" value="Thioredoxin"/>
    <property type="match status" value="1"/>
</dbReference>
<dbReference type="GO" id="GO:0015035">
    <property type="term" value="F:protein-disulfide reductase activity"/>
    <property type="evidence" value="ECO:0007669"/>
    <property type="project" value="UniProtKB-UniRule"/>
</dbReference>
<organism evidence="11 12">
    <name type="scientific">Varunaivibrio sulfuroxidans</name>
    <dbReference type="NCBI Taxonomy" id="1773489"/>
    <lineage>
        <taxon>Bacteria</taxon>
        <taxon>Pseudomonadati</taxon>
        <taxon>Pseudomonadota</taxon>
        <taxon>Alphaproteobacteria</taxon>
        <taxon>Rhodospirillales</taxon>
        <taxon>Magnetovibrionaceae</taxon>
        <taxon>Varunaivibrio</taxon>
    </lineage>
</organism>
<dbReference type="FunFam" id="3.40.30.10:FF:000001">
    <property type="entry name" value="Thioredoxin"/>
    <property type="match status" value="1"/>
</dbReference>
<dbReference type="GO" id="GO:0005829">
    <property type="term" value="C:cytosol"/>
    <property type="evidence" value="ECO:0007669"/>
    <property type="project" value="TreeGrafter"/>
</dbReference>
<evidence type="ECO:0000313" key="12">
    <source>
        <dbReference type="Proteomes" id="UP000295304"/>
    </source>
</evidence>
<keyword evidence="2" id="KW-0813">Transport</keyword>
<evidence type="ECO:0000256" key="9">
    <source>
        <dbReference type="PIRSR" id="PIRSR000077-4"/>
    </source>
</evidence>
<dbReference type="InterPro" id="IPR036249">
    <property type="entry name" value="Thioredoxin-like_sf"/>
</dbReference>
<dbReference type="PROSITE" id="PS51352">
    <property type="entry name" value="THIOREDOXIN_2"/>
    <property type="match status" value="1"/>
</dbReference>
<dbReference type="GO" id="GO:0045454">
    <property type="term" value="P:cell redox homeostasis"/>
    <property type="evidence" value="ECO:0007669"/>
    <property type="project" value="TreeGrafter"/>
</dbReference>
<evidence type="ECO:0000256" key="4">
    <source>
        <dbReference type="ARBA" id="ARBA00023157"/>
    </source>
</evidence>
<dbReference type="PANTHER" id="PTHR45663">
    <property type="entry name" value="GEO12009P1"/>
    <property type="match status" value="1"/>
</dbReference>
<accession>A0A4R3JAH5</accession>
<evidence type="ECO:0000256" key="1">
    <source>
        <dbReference type="ARBA" id="ARBA00008987"/>
    </source>
</evidence>
<comment type="caution">
    <text evidence="11">The sequence shown here is derived from an EMBL/GenBank/DDBJ whole genome shotgun (WGS) entry which is preliminary data.</text>
</comment>
<feature type="active site" description="Nucleophile" evidence="8">
    <location>
        <position position="30"/>
    </location>
</feature>
<dbReference type="RefSeq" id="WP_132939356.1">
    <property type="nucleotide sequence ID" value="NZ_CP119676.1"/>
</dbReference>
<dbReference type="OrthoDB" id="9790390at2"/>
<dbReference type="PANTHER" id="PTHR45663:SF11">
    <property type="entry name" value="GEO12009P1"/>
    <property type="match status" value="1"/>
</dbReference>
<dbReference type="EMBL" id="SLZW01000007">
    <property type="protein sequence ID" value="TCS61640.1"/>
    <property type="molecule type" value="Genomic_DNA"/>
</dbReference>
<dbReference type="SUPFAM" id="SSF52833">
    <property type="entry name" value="Thioredoxin-like"/>
    <property type="match status" value="1"/>
</dbReference>
<feature type="active site" description="Nucleophile" evidence="8">
    <location>
        <position position="33"/>
    </location>
</feature>
<feature type="site" description="Contributes to redox potential value" evidence="8">
    <location>
        <position position="32"/>
    </location>
</feature>
<keyword evidence="5 9" id="KW-0676">Redox-active center</keyword>
<evidence type="ECO:0000256" key="2">
    <source>
        <dbReference type="ARBA" id="ARBA00022448"/>
    </source>
</evidence>
<comment type="similarity">
    <text evidence="1 7">Belongs to the thioredoxin family.</text>
</comment>
<evidence type="ECO:0000256" key="7">
    <source>
        <dbReference type="PIRNR" id="PIRNR000077"/>
    </source>
</evidence>
<keyword evidence="4 9" id="KW-1015">Disulfide bond</keyword>
<sequence>MAKNITDASFDADVTHAQTPVLIDFWAEWCGPCKQIAPALEEIGRELGDKIVIAKLNIDENPMTPTKFGVRGIPTLMIFKNGEVASQKIGAMPKGKLMEWINSVV</sequence>
<feature type="disulfide bond" description="Redox-active" evidence="9">
    <location>
        <begin position="30"/>
        <end position="33"/>
    </location>
</feature>
<feature type="site" description="Contributes to redox potential value" evidence="8">
    <location>
        <position position="31"/>
    </location>
</feature>
<dbReference type="PRINTS" id="PR00421">
    <property type="entry name" value="THIOREDOXIN"/>
</dbReference>
<keyword evidence="3" id="KW-0249">Electron transport</keyword>
<evidence type="ECO:0000256" key="3">
    <source>
        <dbReference type="ARBA" id="ARBA00022982"/>
    </source>
</evidence>
<dbReference type="NCBIfam" id="NF006898">
    <property type="entry name" value="PRK09381.1"/>
    <property type="match status" value="1"/>
</dbReference>
<dbReference type="Gene3D" id="3.40.30.10">
    <property type="entry name" value="Glutaredoxin"/>
    <property type="match status" value="1"/>
</dbReference>
<feature type="site" description="Deprotonates C-terminal active site Cys" evidence="8">
    <location>
        <position position="24"/>
    </location>
</feature>
<name>A0A4R3JAH5_9PROT</name>
<reference evidence="11 12" key="1">
    <citation type="submission" date="2019-03" db="EMBL/GenBank/DDBJ databases">
        <title>Genomic Encyclopedia of Type Strains, Phase IV (KMG-IV): sequencing the most valuable type-strain genomes for metagenomic binning, comparative biology and taxonomic classification.</title>
        <authorList>
            <person name="Goeker M."/>
        </authorList>
    </citation>
    <scope>NUCLEOTIDE SEQUENCE [LARGE SCALE GENOMIC DNA]</scope>
    <source>
        <strain evidence="11 12">DSM 101688</strain>
    </source>
</reference>
<feature type="domain" description="Thioredoxin" evidence="10">
    <location>
        <begin position="1"/>
        <end position="105"/>
    </location>
</feature>
<dbReference type="NCBIfam" id="TIGR01068">
    <property type="entry name" value="thioredoxin"/>
    <property type="match status" value="1"/>
</dbReference>
<dbReference type="InterPro" id="IPR013766">
    <property type="entry name" value="Thioredoxin_domain"/>
</dbReference>
<keyword evidence="12" id="KW-1185">Reference proteome</keyword>
<proteinExistence type="inferred from homology"/>
<evidence type="ECO:0000256" key="8">
    <source>
        <dbReference type="PIRSR" id="PIRSR000077-1"/>
    </source>
</evidence>